<keyword evidence="1" id="KW-1133">Transmembrane helix</keyword>
<protein>
    <submittedName>
        <fullName evidence="2">Uncharacterized protein</fullName>
    </submittedName>
</protein>
<dbReference type="OrthoDB" id="954677at2"/>
<evidence type="ECO:0000256" key="1">
    <source>
        <dbReference type="SAM" id="Phobius"/>
    </source>
</evidence>
<name>A0A1N6DUZ7_9BACT</name>
<organism evidence="2 3">
    <name type="scientific">Chitinophaga niabensis</name>
    <dbReference type="NCBI Taxonomy" id="536979"/>
    <lineage>
        <taxon>Bacteria</taxon>
        <taxon>Pseudomonadati</taxon>
        <taxon>Bacteroidota</taxon>
        <taxon>Chitinophagia</taxon>
        <taxon>Chitinophagales</taxon>
        <taxon>Chitinophagaceae</taxon>
        <taxon>Chitinophaga</taxon>
    </lineage>
</organism>
<dbReference type="AlphaFoldDB" id="A0A1N6DUZ7"/>
<evidence type="ECO:0000313" key="3">
    <source>
        <dbReference type="Proteomes" id="UP000185003"/>
    </source>
</evidence>
<feature type="transmembrane region" description="Helical" evidence="1">
    <location>
        <begin position="64"/>
        <end position="88"/>
    </location>
</feature>
<accession>A0A1N6DUZ7</accession>
<feature type="transmembrane region" description="Helical" evidence="1">
    <location>
        <begin position="38"/>
        <end position="58"/>
    </location>
</feature>
<dbReference type="EMBL" id="FSRA01000001">
    <property type="protein sequence ID" value="SIN74602.1"/>
    <property type="molecule type" value="Genomic_DNA"/>
</dbReference>
<reference evidence="2 3" key="1">
    <citation type="submission" date="2016-11" db="EMBL/GenBank/DDBJ databases">
        <authorList>
            <person name="Jaros S."/>
            <person name="Januszkiewicz K."/>
            <person name="Wedrychowicz H."/>
        </authorList>
    </citation>
    <scope>NUCLEOTIDE SEQUENCE [LARGE SCALE GENOMIC DNA]</scope>
    <source>
        <strain evidence="2 3">DSM 24787</strain>
    </source>
</reference>
<dbReference type="Proteomes" id="UP000185003">
    <property type="component" value="Unassembled WGS sequence"/>
</dbReference>
<dbReference type="RefSeq" id="WP_074238274.1">
    <property type="nucleotide sequence ID" value="NZ_FSRA01000001.1"/>
</dbReference>
<dbReference type="STRING" id="536979.SAMN04488055_1100"/>
<feature type="transmembrane region" description="Helical" evidence="1">
    <location>
        <begin position="139"/>
        <end position="160"/>
    </location>
</feature>
<evidence type="ECO:0000313" key="2">
    <source>
        <dbReference type="EMBL" id="SIN74602.1"/>
    </source>
</evidence>
<keyword evidence="3" id="KW-1185">Reference proteome</keyword>
<feature type="transmembrane region" description="Helical" evidence="1">
    <location>
        <begin position="109"/>
        <end position="133"/>
    </location>
</feature>
<sequence length="178" mass="20590">MDPLKEAWKNAGNNTKSTAEMKEMLKENKHPVLRKIRIQMIVEIVGFTAFGLVFYDFFDGHKKPLYVIIILVASLLLVIFHNLIGYFNTKRSARGDNLRVSLEKYEQELKTFALISILSRVIYTAGTIIYFAWPFYIKLWPMLLLLALVVAQVIIVARLWRNRIRAIDATVESLKEGE</sequence>
<proteinExistence type="predicted"/>
<keyword evidence="1" id="KW-0812">Transmembrane</keyword>
<keyword evidence="1" id="KW-0472">Membrane</keyword>
<gene>
    <name evidence="2" type="ORF">SAMN04488055_1100</name>
</gene>